<dbReference type="InterPro" id="IPR012227">
    <property type="entry name" value="TNF_rcpt-assoc_TRAF_met"/>
</dbReference>
<evidence type="ECO:0000259" key="10">
    <source>
        <dbReference type="PROSITE" id="PS50145"/>
    </source>
</evidence>
<dbReference type="GO" id="GO:0043122">
    <property type="term" value="P:regulation of canonical NF-kappaB signal transduction"/>
    <property type="evidence" value="ECO:0007669"/>
    <property type="project" value="TreeGrafter"/>
</dbReference>
<dbReference type="PANTHER" id="PTHR10131">
    <property type="entry name" value="TNF RECEPTOR ASSOCIATED FACTOR"/>
    <property type="match status" value="1"/>
</dbReference>
<feature type="compositionally biased region" description="Polar residues" evidence="8">
    <location>
        <begin position="446"/>
        <end position="455"/>
    </location>
</feature>
<comment type="subcellular location">
    <subcellularLocation>
        <location evidence="1">Cytoplasm</location>
    </subcellularLocation>
</comment>
<evidence type="ECO:0000256" key="8">
    <source>
        <dbReference type="SAM" id="MobiDB-lite"/>
    </source>
</evidence>
<evidence type="ECO:0000256" key="4">
    <source>
        <dbReference type="ARBA" id="ARBA00022737"/>
    </source>
</evidence>
<dbReference type="InterPro" id="IPR049342">
    <property type="entry name" value="TRAF1-6_MATH_dom"/>
</dbReference>
<reference evidence="11 12" key="1">
    <citation type="submission" date="2024-02" db="EMBL/GenBank/DDBJ databases">
        <title>Chromosome-scale genome assembly of the rough periwinkle Littorina saxatilis.</title>
        <authorList>
            <person name="De Jode A."/>
            <person name="Faria R."/>
            <person name="Formenti G."/>
            <person name="Sims Y."/>
            <person name="Smith T.P."/>
            <person name="Tracey A."/>
            <person name="Wood J.M.D."/>
            <person name="Zagrodzka Z.B."/>
            <person name="Johannesson K."/>
            <person name="Butlin R.K."/>
            <person name="Leder E.H."/>
        </authorList>
    </citation>
    <scope>NUCLEOTIDE SEQUENCE [LARGE SCALE GENOMIC DNA]</scope>
    <source>
        <strain evidence="11">Snail1</strain>
        <tissue evidence="11">Muscle</tissue>
    </source>
</reference>
<evidence type="ECO:0000259" key="9">
    <source>
        <dbReference type="PROSITE" id="PS50089"/>
    </source>
</evidence>
<evidence type="ECO:0000313" key="12">
    <source>
        <dbReference type="Proteomes" id="UP001374579"/>
    </source>
</evidence>
<sequence length="472" mass="53159">MAAYTHRPAHRHSAVQAQEHGYDVELACGELVDNKYICPICLSVMCDAMQTVCGHRFCKSCITRVAGDRPWGRCPVDKTALRRPEQLFNDVAMRREILSLNIKCRNSNKECTWTGELRDSETHLKDCPLESMTCPLGCEKQLLRGQMTMHKEECPKRSIVCGHCKESIVFNKMHKHEVVDCSRYPVSCTLCGQTGVPRGEIAHHMDSTTGSCPQANVVCKFLSVGCHFQDKRKDMVKHYDANTESHLSLLMNQVVKMTVTNDMLRDELCTAKGKLTETSMQIAEHTETMKQLKERTVCGRLLWKLDLSNMQPLPNMVFSPPFYSSCPGYQMRLRLDFRGVSDGEDVYSSVFLVLQKGEFDQDLMFPYNGQVMVNLLPQSSNRNVSNRKVSTVIKCKDIPRNITGNTNARVNSRGCTRFLKQKELLSPVYNKNNVLYFDLSVVNPSENDGNQNSGSVPPASNILVSPLSPVSS</sequence>
<feature type="zinc finger region" description="TRAF-type" evidence="7">
    <location>
        <begin position="176"/>
        <end position="226"/>
    </location>
</feature>
<keyword evidence="4" id="KW-0677">Repeat</keyword>
<dbReference type="InterPro" id="IPR017907">
    <property type="entry name" value="Znf_RING_CS"/>
</dbReference>
<evidence type="ECO:0000313" key="11">
    <source>
        <dbReference type="EMBL" id="KAK7111855.1"/>
    </source>
</evidence>
<dbReference type="Pfam" id="PF21355">
    <property type="entry name" value="TRAF-mep_MATH"/>
    <property type="match status" value="1"/>
</dbReference>
<feature type="domain" description="TRAF-type" evidence="10">
    <location>
        <begin position="122"/>
        <end position="174"/>
    </location>
</feature>
<dbReference type="Proteomes" id="UP001374579">
    <property type="component" value="Unassembled WGS sequence"/>
</dbReference>
<dbReference type="GO" id="GO:0005737">
    <property type="term" value="C:cytoplasm"/>
    <property type="evidence" value="ECO:0007669"/>
    <property type="project" value="UniProtKB-SubCell"/>
</dbReference>
<dbReference type="Pfam" id="PF00097">
    <property type="entry name" value="zf-C3HC4"/>
    <property type="match status" value="1"/>
</dbReference>
<name>A0AAN9BV37_9CAEN</name>
<keyword evidence="3 7" id="KW-0479">Metal-binding</keyword>
<keyword evidence="5 7" id="KW-0863">Zinc-finger</keyword>
<dbReference type="PANTHER" id="PTHR10131:SF94">
    <property type="entry name" value="TNF RECEPTOR-ASSOCIATED FACTOR 4"/>
    <property type="match status" value="1"/>
</dbReference>
<evidence type="ECO:0000256" key="1">
    <source>
        <dbReference type="ARBA" id="ARBA00004496"/>
    </source>
</evidence>
<evidence type="ECO:0000256" key="7">
    <source>
        <dbReference type="PROSITE-ProRule" id="PRU00207"/>
    </source>
</evidence>
<dbReference type="PROSITE" id="PS50145">
    <property type="entry name" value="ZF_TRAF"/>
    <property type="match status" value="2"/>
</dbReference>
<keyword evidence="12" id="KW-1185">Reference proteome</keyword>
<proteinExistence type="predicted"/>
<accession>A0AAN9BV37</accession>
<dbReference type="Pfam" id="PF02176">
    <property type="entry name" value="zf-TRAF"/>
    <property type="match status" value="1"/>
</dbReference>
<dbReference type="InterPro" id="IPR008974">
    <property type="entry name" value="TRAF-like"/>
</dbReference>
<dbReference type="InterPro" id="IPR001841">
    <property type="entry name" value="Znf_RING"/>
</dbReference>
<feature type="domain" description="TRAF-type" evidence="10">
    <location>
        <begin position="176"/>
        <end position="226"/>
    </location>
</feature>
<dbReference type="FunFam" id="3.30.40.10:FF:000179">
    <property type="entry name" value="TNF receptor-associated factor"/>
    <property type="match status" value="1"/>
</dbReference>
<dbReference type="Gene3D" id="2.60.210.10">
    <property type="entry name" value="Apoptosis, Tumor Necrosis Factor Receptor Associated Protein 2, Chain A"/>
    <property type="match status" value="1"/>
</dbReference>
<protein>
    <submittedName>
        <fullName evidence="11">Uncharacterized protein</fullName>
    </submittedName>
</protein>
<dbReference type="EMBL" id="JBAMIC010000002">
    <property type="protein sequence ID" value="KAK7111855.1"/>
    <property type="molecule type" value="Genomic_DNA"/>
</dbReference>
<organism evidence="11 12">
    <name type="scientific">Littorina saxatilis</name>
    <dbReference type="NCBI Taxonomy" id="31220"/>
    <lineage>
        <taxon>Eukaryota</taxon>
        <taxon>Metazoa</taxon>
        <taxon>Spiralia</taxon>
        <taxon>Lophotrochozoa</taxon>
        <taxon>Mollusca</taxon>
        <taxon>Gastropoda</taxon>
        <taxon>Caenogastropoda</taxon>
        <taxon>Littorinimorpha</taxon>
        <taxon>Littorinoidea</taxon>
        <taxon>Littorinidae</taxon>
        <taxon>Littorina</taxon>
    </lineage>
</organism>
<dbReference type="Gene3D" id="3.30.40.10">
    <property type="entry name" value="Zinc/RING finger domain, C3HC4 (zinc finger)"/>
    <property type="match status" value="3"/>
</dbReference>
<dbReference type="GO" id="GO:0007165">
    <property type="term" value="P:signal transduction"/>
    <property type="evidence" value="ECO:0007669"/>
    <property type="project" value="InterPro"/>
</dbReference>
<evidence type="ECO:0000256" key="5">
    <source>
        <dbReference type="ARBA" id="ARBA00022771"/>
    </source>
</evidence>
<feature type="region of interest" description="Disordered" evidence="8">
    <location>
        <begin position="446"/>
        <end position="472"/>
    </location>
</feature>
<feature type="domain" description="RING-type" evidence="9">
    <location>
        <begin position="38"/>
        <end position="78"/>
    </location>
</feature>
<feature type="zinc finger region" description="TRAF-type" evidence="7">
    <location>
        <begin position="122"/>
        <end position="174"/>
    </location>
</feature>
<keyword evidence="6 7" id="KW-0862">Zinc</keyword>
<dbReference type="PROSITE" id="PS50089">
    <property type="entry name" value="ZF_RING_2"/>
    <property type="match status" value="1"/>
</dbReference>
<dbReference type="PROSITE" id="PS00518">
    <property type="entry name" value="ZF_RING_1"/>
    <property type="match status" value="1"/>
</dbReference>
<dbReference type="GO" id="GO:0042981">
    <property type="term" value="P:regulation of apoptotic process"/>
    <property type="evidence" value="ECO:0007669"/>
    <property type="project" value="InterPro"/>
</dbReference>
<dbReference type="SUPFAM" id="SSF49599">
    <property type="entry name" value="TRAF domain-like"/>
    <property type="match status" value="2"/>
</dbReference>
<dbReference type="SMART" id="SM00184">
    <property type="entry name" value="RING"/>
    <property type="match status" value="1"/>
</dbReference>
<dbReference type="SUPFAM" id="SSF57850">
    <property type="entry name" value="RING/U-box"/>
    <property type="match status" value="1"/>
</dbReference>
<dbReference type="InterPro" id="IPR018957">
    <property type="entry name" value="Znf_C3HC4_RING-type"/>
</dbReference>
<dbReference type="InterPro" id="IPR013083">
    <property type="entry name" value="Znf_RING/FYVE/PHD"/>
</dbReference>
<comment type="caution">
    <text evidence="11">The sequence shown here is derived from an EMBL/GenBank/DDBJ whole genome shotgun (WGS) entry which is preliminary data.</text>
</comment>
<gene>
    <name evidence="11" type="ORF">V1264_011421</name>
</gene>
<keyword evidence="2" id="KW-0963">Cytoplasm</keyword>
<dbReference type="GO" id="GO:0008270">
    <property type="term" value="F:zinc ion binding"/>
    <property type="evidence" value="ECO:0007669"/>
    <property type="project" value="UniProtKB-KW"/>
</dbReference>
<evidence type="ECO:0000256" key="6">
    <source>
        <dbReference type="ARBA" id="ARBA00022833"/>
    </source>
</evidence>
<evidence type="ECO:0000256" key="2">
    <source>
        <dbReference type="ARBA" id="ARBA00022490"/>
    </source>
</evidence>
<evidence type="ECO:0000256" key="3">
    <source>
        <dbReference type="ARBA" id="ARBA00022723"/>
    </source>
</evidence>
<dbReference type="PIRSF" id="PIRSF015614">
    <property type="entry name" value="TRAF"/>
    <property type="match status" value="1"/>
</dbReference>
<dbReference type="AlphaFoldDB" id="A0AAN9BV37"/>
<dbReference type="InterPro" id="IPR001293">
    <property type="entry name" value="Znf_TRAF"/>
</dbReference>